<dbReference type="EMBL" id="JALLBG020000130">
    <property type="protein sequence ID" value="KAL3762911.1"/>
    <property type="molecule type" value="Genomic_DNA"/>
</dbReference>
<dbReference type="InterPro" id="IPR016135">
    <property type="entry name" value="UBQ-conjugating_enzyme/RWD"/>
</dbReference>
<feature type="compositionally biased region" description="Polar residues" evidence="1">
    <location>
        <begin position="21"/>
        <end position="30"/>
    </location>
</feature>
<evidence type="ECO:0000313" key="4">
    <source>
        <dbReference type="Proteomes" id="UP001530293"/>
    </source>
</evidence>
<protein>
    <recommendedName>
        <fullName evidence="2">UBC core domain-containing protein</fullName>
    </recommendedName>
</protein>
<accession>A0ABD3MJC3</accession>
<dbReference type="CDD" id="cd23814">
    <property type="entry name" value="UEV_AKTIP"/>
    <property type="match status" value="1"/>
</dbReference>
<feature type="domain" description="UBC core" evidence="2">
    <location>
        <begin position="37"/>
        <end position="194"/>
    </location>
</feature>
<feature type="region of interest" description="Disordered" evidence="1">
    <location>
        <begin position="225"/>
        <end position="254"/>
    </location>
</feature>
<dbReference type="SUPFAM" id="SSF54495">
    <property type="entry name" value="UBC-like"/>
    <property type="match status" value="1"/>
</dbReference>
<dbReference type="PROSITE" id="PS50127">
    <property type="entry name" value="UBC_2"/>
    <property type="match status" value="1"/>
</dbReference>
<dbReference type="SMART" id="SM00212">
    <property type="entry name" value="UBCc"/>
    <property type="match status" value="1"/>
</dbReference>
<gene>
    <name evidence="3" type="ORF">ACHAWU_001058</name>
</gene>
<comment type="caution">
    <text evidence="3">The sequence shown here is derived from an EMBL/GenBank/DDBJ whole genome shotgun (WGS) entry which is preliminary data.</text>
</comment>
<sequence length="276" mass="31376">MNRPPITPSPKRPTPGKIRHTSTGQPTPSTVERDQAMKDYKLTVEYKNLKTSCPGGVYLLPSHDDNRFFHGVIFIRRGAFCNGIFKFTLRCPTTYNDYGTHPQVTFSSYVYNPHVHPETGELDIPVAFPEWNPNKHFLPTVVTYLKRIFYVKDYKDMSDEEQAKIPNQEALHLFQTDPESYRRRVQGCVEESQRSVYLTEPGCTINFTKEERSHELLRNMLKERFGESDGDGGGDNNTSNNDGESKAEDSSSAVVSREAVLDIIQQVAEQSLEGSF</sequence>
<reference evidence="3 4" key="1">
    <citation type="submission" date="2024-10" db="EMBL/GenBank/DDBJ databases">
        <title>Updated reference genomes for cyclostephanoid diatoms.</title>
        <authorList>
            <person name="Roberts W.R."/>
            <person name="Alverson A.J."/>
        </authorList>
    </citation>
    <scope>NUCLEOTIDE SEQUENCE [LARGE SCALE GENOMIC DNA]</scope>
    <source>
        <strain evidence="3 4">AJA232-27</strain>
    </source>
</reference>
<dbReference type="Gene3D" id="3.10.110.10">
    <property type="entry name" value="Ubiquitin Conjugating Enzyme"/>
    <property type="match status" value="1"/>
</dbReference>
<dbReference type="Pfam" id="PF00179">
    <property type="entry name" value="UQ_con"/>
    <property type="match status" value="1"/>
</dbReference>
<dbReference type="AlphaFoldDB" id="A0ABD3MJC3"/>
<organism evidence="3 4">
    <name type="scientific">Discostella pseudostelligera</name>
    <dbReference type="NCBI Taxonomy" id="259834"/>
    <lineage>
        <taxon>Eukaryota</taxon>
        <taxon>Sar</taxon>
        <taxon>Stramenopiles</taxon>
        <taxon>Ochrophyta</taxon>
        <taxon>Bacillariophyta</taxon>
        <taxon>Coscinodiscophyceae</taxon>
        <taxon>Thalassiosirophycidae</taxon>
        <taxon>Stephanodiscales</taxon>
        <taxon>Stephanodiscaceae</taxon>
        <taxon>Discostella</taxon>
    </lineage>
</organism>
<feature type="region of interest" description="Disordered" evidence="1">
    <location>
        <begin position="1"/>
        <end position="31"/>
    </location>
</feature>
<dbReference type="InterPro" id="IPR000608">
    <property type="entry name" value="UBC"/>
</dbReference>
<evidence type="ECO:0000256" key="1">
    <source>
        <dbReference type="SAM" id="MobiDB-lite"/>
    </source>
</evidence>
<evidence type="ECO:0000313" key="3">
    <source>
        <dbReference type="EMBL" id="KAL3762911.1"/>
    </source>
</evidence>
<evidence type="ECO:0000259" key="2">
    <source>
        <dbReference type="PROSITE" id="PS50127"/>
    </source>
</evidence>
<dbReference type="Proteomes" id="UP001530293">
    <property type="component" value="Unassembled WGS sequence"/>
</dbReference>
<name>A0ABD3MJC3_9STRA</name>
<feature type="compositionally biased region" description="Pro residues" evidence="1">
    <location>
        <begin position="1"/>
        <end position="13"/>
    </location>
</feature>
<keyword evidence="4" id="KW-1185">Reference proteome</keyword>
<proteinExistence type="predicted"/>